<protein>
    <recommendedName>
        <fullName evidence="3">Cytochrome b5 heme-binding domain-containing protein</fullName>
    </recommendedName>
</protein>
<keyword evidence="2" id="KW-0812">Transmembrane</keyword>
<dbReference type="AlphaFoldDB" id="A0A9P9J4L8"/>
<accession>A0A9P9J4L8</accession>
<keyword evidence="2" id="KW-0472">Membrane</keyword>
<name>A0A9P9J4L8_9HYPO</name>
<dbReference type="GO" id="GO:0016020">
    <property type="term" value="C:membrane"/>
    <property type="evidence" value="ECO:0007669"/>
    <property type="project" value="TreeGrafter"/>
</dbReference>
<dbReference type="Gene3D" id="3.10.120.10">
    <property type="entry name" value="Cytochrome b5-like heme/steroid binding domain"/>
    <property type="match status" value="1"/>
</dbReference>
<dbReference type="Proteomes" id="UP000717696">
    <property type="component" value="Unassembled WGS sequence"/>
</dbReference>
<gene>
    <name evidence="4" type="ORF">B0J13DRAFT_664694</name>
</gene>
<reference evidence="4" key="1">
    <citation type="journal article" date="2021" name="Nat. Commun.">
        <title>Genetic determinants of endophytism in the Arabidopsis root mycobiome.</title>
        <authorList>
            <person name="Mesny F."/>
            <person name="Miyauchi S."/>
            <person name="Thiergart T."/>
            <person name="Pickel B."/>
            <person name="Atanasova L."/>
            <person name="Karlsson M."/>
            <person name="Huettel B."/>
            <person name="Barry K.W."/>
            <person name="Haridas S."/>
            <person name="Chen C."/>
            <person name="Bauer D."/>
            <person name="Andreopoulos W."/>
            <person name="Pangilinan J."/>
            <person name="LaButti K."/>
            <person name="Riley R."/>
            <person name="Lipzen A."/>
            <person name="Clum A."/>
            <person name="Drula E."/>
            <person name="Henrissat B."/>
            <person name="Kohler A."/>
            <person name="Grigoriev I.V."/>
            <person name="Martin F.M."/>
            <person name="Hacquard S."/>
        </authorList>
    </citation>
    <scope>NUCLEOTIDE SEQUENCE</scope>
    <source>
        <strain evidence="4">MPI-CAGE-AT-0021</strain>
    </source>
</reference>
<evidence type="ECO:0000313" key="4">
    <source>
        <dbReference type="EMBL" id="KAH7146926.1"/>
    </source>
</evidence>
<evidence type="ECO:0000313" key="5">
    <source>
        <dbReference type="Proteomes" id="UP000717696"/>
    </source>
</evidence>
<evidence type="ECO:0000256" key="1">
    <source>
        <dbReference type="ARBA" id="ARBA00038357"/>
    </source>
</evidence>
<dbReference type="SMART" id="SM01117">
    <property type="entry name" value="Cyt-b5"/>
    <property type="match status" value="1"/>
</dbReference>
<feature type="domain" description="Cytochrome b5 heme-binding" evidence="3">
    <location>
        <begin position="72"/>
        <end position="166"/>
    </location>
</feature>
<dbReference type="EMBL" id="JAGMUU010000008">
    <property type="protein sequence ID" value="KAH7146926.1"/>
    <property type="molecule type" value="Genomic_DNA"/>
</dbReference>
<sequence length="172" mass="19288">MESVSFGYLEYVIVGLLSALLLNTSRLLYLWDRVERVRDGPQPQTSSYLKPAPDDLLARLSNKIRPLPRQCFTLGHLAEYKGHIQEENLEKPIYVAVSGIVYDVSSSRALYGVDGPCACFAGRDITVALAKGNMDVADVKLEDIALSETEMTNLRKLEQKFIDKYEVIGFLE</sequence>
<comment type="similarity">
    <text evidence="1">Belongs to the cytochrome b5 family. MAPR subfamily.</text>
</comment>
<dbReference type="Pfam" id="PF00173">
    <property type="entry name" value="Cyt-b5"/>
    <property type="match status" value="1"/>
</dbReference>
<keyword evidence="2" id="KW-1133">Transmembrane helix</keyword>
<proteinExistence type="inferred from homology"/>
<dbReference type="PANTHER" id="PTHR10281">
    <property type="entry name" value="MEMBRANE-ASSOCIATED PROGESTERONE RECEPTOR COMPONENT-RELATED"/>
    <property type="match status" value="1"/>
</dbReference>
<comment type="caution">
    <text evidence="4">The sequence shown here is derived from an EMBL/GenBank/DDBJ whole genome shotgun (WGS) entry which is preliminary data.</text>
</comment>
<keyword evidence="5" id="KW-1185">Reference proteome</keyword>
<organism evidence="4 5">
    <name type="scientific">Dactylonectria estremocensis</name>
    <dbReference type="NCBI Taxonomy" id="1079267"/>
    <lineage>
        <taxon>Eukaryota</taxon>
        <taxon>Fungi</taxon>
        <taxon>Dikarya</taxon>
        <taxon>Ascomycota</taxon>
        <taxon>Pezizomycotina</taxon>
        <taxon>Sordariomycetes</taxon>
        <taxon>Hypocreomycetidae</taxon>
        <taxon>Hypocreales</taxon>
        <taxon>Nectriaceae</taxon>
        <taxon>Dactylonectria</taxon>
    </lineage>
</organism>
<dbReference type="SUPFAM" id="SSF55856">
    <property type="entry name" value="Cytochrome b5-like heme/steroid binding domain"/>
    <property type="match status" value="1"/>
</dbReference>
<dbReference type="InterPro" id="IPR050577">
    <property type="entry name" value="MAPR/NEUFC/NENF-like"/>
</dbReference>
<dbReference type="OrthoDB" id="899at2759"/>
<evidence type="ECO:0000259" key="3">
    <source>
        <dbReference type="SMART" id="SM01117"/>
    </source>
</evidence>
<dbReference type="InterPro" id="IPR036400">
    <property type="entry name" value="Cyt_B5-like_heme/steroid_sf"/>
</dbReference>
<feature type="transmembrane region" description="Helical" evidence="2">
    <location>
        <begin position="6"/>
        <end position="29"/>
    </location>
</feature>
<dbReference type="GO" id="GO:0012505">
    <property type="term" value="C:endomembrane system"/>
    <property type="evidence" value="ECO:0007669"/>
    <property type="project" value="TreeGrafter"/>
</dbReference>
<evidence type="ECO:0000256" key="2">
    <source>
        <dbReference type="SAM" id="Phobius"/>
    </source>
</evidence>
<dbReference type="PANTHER" id="PTHR10281:SF76">
    <property type="entry name" value="CALCUTTA CUP-RELATED"/>
    <property type="match status" value="1"/>
</dbReference>
<dbReference type="InterPro" id="IPR001199">
    <property type="entry name" value="Cyt_B5-like_heme/steroid-bd"/>
</dbReference>